<protein>
    <submittedName>
        <fullName evidence="2">Uncharacterized protein</fullName>
    </submittedName>
</protein>
<reference evidence="2 3" key="1">
    <citation type="submission" date="2020-08" db="EMBL/GenBank/DDBJ databases">
        <authorList>
            <person name="Liu C."/>
            <person name="Sun Q."/>
        </authorList>
    </citation>
    <scope>NUCLEOTIDE SEQUENCE [LARGE SCALE GENOMIC DNA]</scope>
    <source>
        <strain evidence="2 3">NSJ-57</strain>
    </source>
</reference>
<dbReference type="RefSeq" id="WP_101474752.1">
    <property type="nucleotide sequence ID" value="NZ_CP060637.1"/>
</dbReference>
<keyword evidence="3" id="KW-1185">Reference proteome</keyword>
<accession>A0A7G9GYP4</accession>
<evidence type="ECO:0000313" key="2">
    <source>
        <dbReference type="EMBL" id="QNM15926.1"/>
    </source>
</evidence>
<name>A0A7G9GYP4_9FUSO</name>
<dbReference type="KEGG" id="fho:H9Q81_03570"/>
<evidence type="ECO:0000256" key="1">
    <source>
        <dbReference type="SAM" id="Coils"/>
    </source>
</evidence>
<sequence length="231" mass="27975">MGLLDIFTKKNEEEERKLRDKISELSETVGRKNKEISDLINEIEKLNQNSGNLNSKQMVLIEKNLKETREESKKLKMFLDRYNLTFTKEKYYYKIDLERFFASTKFKELVDYLIGANIHFIQDISNEILEEMPKDMKNLEEARMKLNKFWSKEFIEWDIVTFLNKGERVTKLYNKSRKFTNVLSDEGIEFIEDMVNYNFNDLEDKGFKNKKIEEFIEIRDKYYEERRVSIK</sequence>
<keyword evidence="1" id="KW-0175">Coiled coil</keyword>
<dbReference type="AlphaFoldDB" id="A0A7G9GYP4"/>
<proteinExistence type="predicted"/>
<dbReference type="Proteomes" id="UP000515913">
    <property type="component" value="Chromosome"/>
</dbReference>
<gene>
    <name evidence="2" type="ORF">H9Q81_03570</name>
</gene>
<feature type="coiled-coil region" evidence="1">
    <location>
        <begin position="4"/>
        <end position="56"/>
    </location>
</feature>
<dbReference type="EMBL" id="CP060637">
    <property type="protein sequence ID" value="QNM15926.1"/>
    <property type="molecule type" value="Genomic_DNA"/>
</dbReference>
<evidence type="ECO:0000313" key="3">
    <source>
        <dbReference type="Proteomes" id="UP000515913"/>
    </source>
</evidence>
<organism evidence="2 3">
    <name type="scientific">Fusobacterium hominis</name>
    <dbReference type="NCBI Taxonomy" id="2764326"/>
    <lineage>
        <taxon>Bacteria</taxon>
        <taxon>Fusobacteriati</taxon>
        <taxon>Fusobacteriota</taxon>
        <taxon>Fusobacteriia</taxon>
        <taxon>Fusobacteriales</taxon>
        <taxon>Fusobacteriaceae</taxon>
        <taxon>Fusobacterium</taxon>
    </lineage>
</organism>